<name>A0A7W5H5I5_9BACT</name>
<dbReference type="InterPro" id="IPR000917">
    <property type="entry name" value="Sulfatase_N"/>
</dbReference>
<dbReference type="CDD" id="cd16027">
    <property type="entry name" value="SGSH"/>
    <property type="match status" value="1"/>
</dbReference>
<dbReference type="InterPro" id="IPR050738">
    <property type="entry name" value="Sulfatase"/>
</dbReference>
<evidence type="ECO:0000313" key="5">
    <source>
        <dbReference type="EMBL" id="MBB3205945.1"/>
    </source>
</evidence>
<feature type="signal peptide" evidence="3">
    <location>
        <begin position="1"/>
        <end position="20"/>
    </location>
</feature>
<comment type="similarity">
    <text evidence="1">Belongs to the sulfatase family.</text>
</comment>
<dbReference type="EMBL" id="JACHXU010000005">
    <property type="protein sequence ID" value="MBB3205945.1"/>
    <property type="molecule type" value="Genomic_DNA"/>
</dbReference>
<evidence type="ECO:0000259" key="4">
    <source>
        <dbReference type="Pfam" id="PF00884"/>
    </source>
</evidence>
<dbReference type="RefSeq" id="WP_184304042.1">
    <property type="nucleotide sequence ID" value="NZ_JACHXU010000005.1"/>
</dbReference>
<sequence length="485" mass="54965">MKNCCLLFFTFLATLLPTTAASRESAANEKPNVVWIISDDLCPDLGCYGYPDVQTPNIDRLASEGTRYTRAFATAPVCSASRTAFQTGQYQTTVGGHHHDTRDYPVLTQDTPTVTGLMQDAGYFVCNGRGKKSEAKLAKSHLNFVYDPKTFFDGVDWSQRTEGQPFFAQVQIKEPHREFVQSTRSYPNAPIPPYYPDHAVTRADWANYLASIEVLDQKVGEILSRLSEEGVADNTIVIFFGDHGRPHVRGKQWLYDGGLHVPLIIRWPGKVEAGAVDERLASLLDVMPTTLTAAKVPAPQLPGLNLLDQKSTGHERLFAARDRCGDAADRIRSVRTSDFKYIRNFHPDRPYMQLSSYKKLMYPVETVMKVLHARGEWDSPFMATARPKEELYDLKADPFEMNNLADSPEYAERLNELRNAVDSWVEETGDKGRIDESETVDMQALMAEKRKWYARTMEKRGLDPDTSDEEYLKWWEEQLGVRLAD</sequence>
<evidence type="ECO:0000256" key="3">
    <source>
        <dbReference type="SAM" id="SignalP"/>
    </source>
</evidence>
<reference evidence="5 6" key="1">
    <citation type="submission" date="2020-08" db="EMBL/GenBank/DDBJ databases">
        <title>Genomic Encyclopedia of Type Strains, Phase III (KMG-III): the genomes of soil and plant-associated and newly described type strains.</title>
        <authorList>
            <person name="Whitman W."/>
        </authorList>
    </citation>
    <scope>NUCLEOTIDE SEQUENCE [LARGE SCALE GENOMIC DNA]</scope>
    <source>
        <strain evidence="5 6">CECT 8075</strain>
    </source>
</reference>
<keyword evidence="2 5" id="KW-0378">Hydrolase</keyword>
<comment type="caution">
    <text evidence="5">The sequence shown here is derived from an EMBL/GenBank/DDBJ whole genome shotgun (WGS) entry which is preliminary data.</text>
</comment>
<proteinExistence type="inferred from homology"/>
<protein>
    <submittedName>
        <fullName evidence="5">Putative sulfatase</fullName>
        <ecNumber evidence="5">3.1.6.-</ecNumber>
    </submittedName>
</protein>
<evidence type="ECO:0000256" key="1">
    <source>
        <dbReference type="ARBA" id="ARBA00008779"/>
    </source>
</evidence>
<dbReference type="Proteomes" id="UP000536179">
    <property type="component" value="Unassembled WGS sequence"/>
</dbReference>
<dbReference type="PANTHER" id="PTHR42693:SF53">
    <property type="entry name" value="ENDO-4-O-SULFATASE"/>
    <property type="match status" value="1"/>
</dbReference>
<dbReference type="InterPro" id="IPR017850">
    <property type="entry name" value="Alkaline_phosphatase_core_sf"/>
</dbReference>
<gene>
    <name evidence="5" type="ORF">FHS27_001753</name>
</gene>
<dbReference type="PANTHER" id="PTHR42693">
    <property type="entry name" value="ARYLSULFATASE FAMILY MEMBER"/>
    <property type="match status" value="1"/>
</dbReference>
<dbReference type="SUPFAM" id="SSF53649">
    <property type="entry name" value="Alkaline phosphatase-like"/>
    <property type="match status" value="1"/>
</dbReference>
<dbReference type="AlphaFoldDB" id="A0A7W5H5I5"/>
<evidence type="ECO:0000313" key="6">
    <source>
        <dbReference type="Proteomes" id="UP000536179"/>
    </source>
</evidence>
<dbReference type="GO" id="GO:0004065">
    <property type="term" value="F:arylsulfatase activity"/>
    <property type="evidence" value="ECO:0007669"/>
    <property type="project" value="TreeGrafter"/>
</dbReference>
<accession>A0A7W5H5I5</accession>
<evidence type="ECO:0000256" key="2">
    <source>
        <dbReference type="ARBA" id="ARBA00022801"/>
    </source>
</evidence>
<organism evidence="5 6">
    <name type="scientific">Aporhodopirellula rubra</name>
    <dbReference type="NCBI Taxonomy" id="980271"/>
    <lineage>
        <taxon>Bacteria</taxon>
        <taxon>Pseudomonadati</taxon>
        <taxon>Planctomycetota</taxon>
        <taxon>Planctomycetia</taxon>
        <taxon>Pirellulales</taxon>
        <taxon>Pirellulaceae</taxon>
        <taxon>Aporhodopirellula</taxon>
    </lineage>
</organism>
<keyword evidence="6" id="KW-1185">Reference proteome</keyword>
<feature type="chain" id="PRO_5031439798" evidence="3">
    <location>
        <begin position="21"/>
        <end position="485"/>
    </location>
</feature>
<dbReference type="EC" id="3.1.6.-" evidence="5"/>
<dbReference type="Pfam" id="PF00884">
    <property type="entry name" value="Sulfatase"/>
    <property type="match status" value="1"/>
</dbReference>
<dbReference type="Gene3D" id="3.40.720.10">
    <property type="entry name" value="Alkaline Phosphatase, subunit A"/>
    <property type="match status" value="1"/>
</dbReference>
<keyword evidence="3" id="KW-0732">Signal</keyword>
<feature type="domain" description="Sulfatase N-terminal" evidence="4">
    <location>
        <begin position="31"/>
        <end position="295"/>
    </location>
</feature>